<feature type="transmembrane region" description="Helical" evidence="5">
    <location>
        <begin position="104"/>
        <end position="130"/>
    </location>
</feature>
<keyword evidence="7" id="KW-1185">Reference proteome</keyword>
<feature type="transmembrane region" description="Helical" evidence="5">
    <location>
        <begin position="62"/>
        <end position="84"/>
    </location>
</feature>
<dbReference type="Proteomes" id="UP000214365">
    <property type="component" value="Unassembled WGS sequence"/>
</dbReference>
<dbReference type="EMBL" id="LFMY01000011">
    <property type="protein sequence ID" value="OKL57473.1"/>
    <property type="molecule type" value="Genomic_DNA"/>
</dbReference>
<reference evidence="6 7" key="1">
    <citation type="submission" date="2015-06" db="EMBL/GenBank/DDBJ databases">
        <title>Talaromyces atroroseus IBT 11181 draft genome.</title>
        <authorList>
            <person name="Rasmussen K.B."/>
            <person name="Rasmussen S."/>
            <person name="Petersen B."/>
            <person name="Sicheritz-Ponten T."/>
            <person name="Mortensen U.H."/>
            <person name="Thrane U."/>
        </authorList>
    </citation>
    <scope>NUCLEOTIDE SEQUENCE [LARGE SCALE GENOMIC DNA]</scope>
    <source>
        <strain evidence="6 7">IBT 11181</strain>
    </source>
</reference>
<keyword evidence="2 5" id="KW-0812">Transmembrane</keyword>
<name>A0A225AEI4_TALAT</name>
<dbReference type="InterPro" id="IPR007568">
    <property type="entry name" value="RTA1"/>
</dbReference>
<dbReference type="GeneID" id="31006833"/>
<dbReference type="AlphaFoldDB" id="A0A225AEI4"/>
<feature type="transmembrane region" description="Helical" evidence="5">
    <location>
        <begin position="20"/>
        <end position="41"/>
    </location>
</feature>
<evidence type="ECO:0000256" key="5">
    <source>
        <dbReference type="SAM" id="Phobius"/>
    </source>
</evidence>
<dbReference type="STRING" id="1441469.A0A225AEI4"/>
<evidence type="ECO:0000313" key="7">
    <source>
        <dbReference type="Proteomes" id="UP000214365"/>
    </source>
</evidence>
<gene>
    <name evidence="6" type="ORF">UA08_07077</name>
</gene>
<organism evidence="6 7">
    <name type="scientific">Talaromyces atroroseus</name>
    <dbReference type="NCBI Taxonomy" id="1441469"/>
    <lineage>
        <taxon>Eukaryota</taxon>
        <taxon>Fungi</taxon>
        <taxon>Dikarya</taxon>
        <taxon>Ascomycota</taxon>
        <taxon>Pezizomycotina</taxon>
        <taxon>Eurotiomycetes</taxon>
        <taxon>Eurotiomycetidae</taxon>
        <taxon>Eurotiales</taxon>
        <taxon>Trichocomaceae</taxon>
        <taxon>Talaromyces</taxon>
        <taxon>Talaromyces sect. Trachyspermi</taxon>
    </lineage>
</organism>
<comment type="caution">
    <text evidence="6">The sequence shown here is derived from an EMBL/GenBank/DDBJ whole genome shotgun (WGS) entry which is preliminary data.</text>
</comment>
<evidence type="ECO:0000313" key="6">
    <source>
        <dbReference type="EMBL" id="OKL57473.1"/>
    </source>
</evidence>
<evidence type="ECO:0000256" key="3">
    <source>
        <dbReference type="ARBA" id="ARBA00022989"/>
    </source>
</evidence>
<dbReference type="GO" id="GO:0016020">
    <property type="term" value="C:membrane"/>
    <property type="evidence" value="ECO:0007669"/>
    <property type="project" value="UniProtKB-SubCell"/>
</dbReference>
<dbReference type="Pfam" id="PF04479">
    <property type="entry name" value="RTA1"/>
    <property type="match status" value="1"/>
</dbReference>
<keyword evidence="4 5" id="KW-0472">Membrane</keyword>
<evidence type="ECO:0000256" key="2">
    <source>
        <dbReference type="ARBA" id="ARBA00022692"/>
    </source>
</evidence>
<comment type="subcellular location">
    <subcellularLocation>
        <location evidence="1">Membrane</location>
        <topology evidence="1">Multi-pass membrane protein</topology>
    </subcellularLocation>
</comment>
<evidence type="ECO:0000256" key="1">
    <source>
        <dbReference type="ARBA" id="ARBA00004141"/>
    </source>
</evidence>
<dbReference type="RefSeq" id="XP_020117594.1">
    <property type="nucleotide sequence ID" value="XM_020261977.1"/>
</dbReference>
<dbReference type="PANTHER" id="PTHR31465:SF1">
    <property type="entry name" value="PROTEIN RTA1-RELATED"/>
    <property type="match status" value="1"/>
</dbReference>
<proteinExistence type="predicted"/>
<keyword evidence="3 5" id="KW-1133">Transmembrane helix</keyword>
<dbReference type="PANTHER" id="PTHR31465">
    <property type="entry name" value="PROTEIN RTA1-RELATED"/>
    <property type="match status" value="1"/>
</dbReference>
<sequence length="153" mass="17112">MASGTISSYNLGEHITVAGLGVQLLFFSFFMVTCVTFHYRIRRNPTAKVIETLSRGNGKAQWTWETVLAGLYIASILILVRSIFRLIEYAQGNSGYLISHEVFMYVFDAALMFLAMLVMNICHPTTLLVGSRKQYSDTQMESLGHQSDNNSGV</sequence>
<evidence type="ECO:0008006" key="8">
    <source>
        <dbReference type="Google" id="ProtNLM"/>
    </source>
</evidence>
<accession>A0A225AEI4</accession>
<evidence type="ECO:0000256" key="4">
    <source>
        <dbReference type="ARBA" id="ARBA00023136"/>
    </source>
</evidence>
<protein>
    <recommendedName>
        <fullName evidence="8">Protein RTA1</fullName>
    </recommendedName>
</protein>
<dbReference type="OrthoDB" id="3358017at2759"/>